<protein>
    <recommendedName>
        <fullName evidence="2">VTT domain-containing protein</fullName>
    </recommendedName>
</protein>
<dbReference type="AlphaFoldDB" id="A0A8J5KL30"/>
<sequence length="290" mass="32002">MACSPAHDVESSAVLEIKEANGDYVRLDNGDPVRLAAELSYCGGRIWSSLCWWVKAVLLGAFLLAVAVLLIVFGGPWMVKKVVIPVLDWVMTSFTKPVLGLLLFASIAIFPTLLLPSSPSMWIVGMTFGYGYGFLLILTGMSIGMSLPFIVGSFFRHKIHRWLEKWPDRAAFVRFAGEGDWLHQFRSVILIRISPFPYIIFNYAAVATNVDYGPYISGSIVGTLHEIYITIYSGRLLQSLAYATNAGGFLSLEQIIYDIIGFSITAAATAAITIYANRTLQTLQTENNHS</sequence>
<dbReference type="Pfam" id="PF09335">
    <property type="entry name" value="VTT_dom"/>
    <property type="match status" value="1"/>
</dbReference>
<keyword evidence="1" id="KW-1133">Transmembrane helix</keyword>
<keyword evidence="4" id="KW-1185">Reference proteome</keyword>
<keyword evidence="1" id="KW-0472">Membrane</keyword>
<dbReference type="EMBL" id="JACMSC010000015">
    <property type="protein sequence ID" value="KAG6487878.1"/>
    <property type="molecule type" value="Genomic_DNA"/>
</dbReference>
<dbReference type="InterPro" id="IPR032816">
    <property type="entry name" value="VTT_dom"/>
</dbReference>
<evidence type="ECO:0000313" key="4">
    <source>
        <dbReference type="Proteomes" id="UP000734854"/>
    </source>
</evidence>
<keyword evidence="1" id="KW-0812">Transmembrane</keyword>
<dbReference type="OrthoDB" id="202840at2759"/>
<gene>
    <name evidence="3" type="ORF">ZIOFF_056616</name>
</gene>
<evidence type="ECO:0000313" key="3">
    <source>
        <dbReference type="EMBL" id="KAG6487878.1"/>
    </source>
</evidence>
<feature type="transmembrane region" description="Helical" evidence="1">
    <location>
        <begin position="56"/>
        <end position="77"/>
    </location>
</feature>
<evidence type="ECO:0000256" key="1">
    <source>
        <dbReference type="SAM" id="Phobius"/>
    </source>
</evidence>
<organism evidence="3 4">
    <name type="scientific">Zingiber officinale</name>
    <name type="common">Ginger</name>
    <name type="synonym">Amomum zingiber</name>
    <dbReference type="NCBI Taxonomy" id="94328"/>
    <lineage>
        <taxon>Eukaryota</taxon>
        <taxon>Viridiplantae</taxon>
        <taxon>Streptophyta</taxon>
        <taxon>Embryophyta</taxon>
        <taxon>Tracheophyta</taxon>
        <taxon>Spermatophyta</taxon>
        <taxon>Magnoliopsida</taxon>
        <taxon>Liliopsida</taxon>
        <taxon>Zingiberales</taxon>
        <taxon>Zingiberaceae</taxon>
        <taxon>Zingiber</taxon>
    </lineage>
</organism>
<dbReference type="PANTHER" id="PTHR46431">
    <property type="entry name" value="EXPRESSED PROTEIN"/>
    <property type="match status" value="1"/>
</dbReference>
<proteinExistence type="predicted"/>
<name>A0A8J5KL30_ZINOF</name>
<evidence type="ECO:0000259" key="2">
    <source>
        <dbReference type="Pfam" id="PF09335"/>
    </source>
</evidence>
<dbReference type="PANTHER" id="PTHR46431:SF7">
    <property type="entry name" value="SNARE ASSOCIATED GOLGI PROTEIN FAMILY"/>
    <property type="match status" value="1"/>
</dbReference>
<reference evidence="3 4" key="1">
    <citation type="submission" date="2020-08" db="EMBL/GenBank/DDBJ databases">
        <title>Plant Genome Project.</title>
        <authorList>
            <person name="Zhang R.-G."/>
        </authorList>
    </citation>
    <scope>NUCLEOTIDE SEQUENCE [LARGE SCALE GENOMIC DNA]</scope>
    <source>
        <tissue evidence="3">Rhizome</tissue>
    </source>
</reference>
<feature type="transmembrane region" description="Helical" evidence="1">
    <location>
        <begin position="255"/>
        <end position="276"/>
    </location>
</feature>
<feature type="domain" description="VTT" evidence="2">
    <location>
        <begin position="115"/>
        <end position="235"/>
    </location>
</feature>
<feature type="transmembrane region" description="Helical" evidence="1">
    <location>
        <begin position="130"/>
        <end position="155"/>
    </location>
</feature>
<dbReference type="Proteomes" id="UP000734854">
    <property type="component" value="Unassembled WGS sequence"/>
</dbReference>
<feature type="transmembrane region" description="Helical" evidence="1">
    <location>
        <begin position="98"/>
        <end position="118"/>
    </location>
</feature>
<comment type="caution">
    <text evidence="3">The sequence shown here is derived from an EMBL/GenBank/DDBJ whole genome shotgun (WGS) entry which is preliminary data.</text>
</comment>
<accession>A0A8J5KL30</accession>